<evidence type="ECO:0000313" key="1">
    <source>
        <dbReference type="EMBL" id="GAA4907474.1"/>
    </source>
</evidence>
<keyword evidence="2" id="KW-1185">Reference proteome</keyword>
<proteinExistence type="predicted"/>
<gene>
    <name evidence="1" type="ORF">GCM10023313_07890</name>
</gene>
<organism evidence="1 2">
    <name type="scientific">Mucilaginibacter defluvii</name>
    <dbReference type="NCBI Taxonomy" id="1196019"/>
    <lineage>
        <taxon>Bacteria</taxon>
        <taxon>Pseudomonadati</taxon>
        <taxon>Bacteroidota</taxon>
        <taxon>Sphingobacteriia</taxon>
        <taxon>Sphingobacteriales</taxon>
        <taxon>Sphingobacteriaceae</taxon>
        <taxon>Mucilaginibacter</taxon>
    </lineage>
</organism>
<dbReference type="RefSeq" id="WP_345329613.1">
    <property type="nucleotide sequence ID" value="NZ_BAABJI010000001.1"/>
</dbReference>
<reference evidence="2" key="1">
    <citation type="journal article" date="2019" name="Int. J. Syst. Evol. Microbiol.">
        <title>The Global Catalogue of Microorganisms (GCM) 10K type strain sequencing project: providing services to taxonomists for standard genome sequencing and annotation.</title>
        <authorList>
            <consortium name="The Broad Institute Genomics Platform"/>
            <consortium name="The Broad Institute Genome Sequencing Center for Infectious Disease"/>
            <person name="Wu L."/>
            <person name="Ma J."/>
        </authorList>
    </citation>
    <scope>NUCLEOTIDE SEQUENCE [LARGE SCALE GENOMIC DNA]</scope>
    <source>
        <strain evidence="2">JCM 18283</strain>
    </source>
</reference>
<dbReference type="Proteomes" id="UP001501436">
    <property type="component" value="Unassembled WGS sequence"/>
</dbReference>
<evidence type="ECO:0000313" key="2">
    <source>
        <dbReference type="Proteomes" id="UP001501436"/>
    </source>
</evidence>
<sequence>MKPILTLLLTLLMCKIGLTQTNNKLNAKIAELKEAGINTTVVYYKYCVGSKPRIQDPLMPCEVEKIRYLMWQQNGKSWVQRFDECKDHERQPMRTKLLDFTKARFKTIITDSIPAPEFEKNGINEEFEIVVKSSHYCDHVFLFKTDDREYMQAIYEPYIYKKSSHNRANTHYKHNMRSPLKTLVELIKKEPYINQF</sequence>
<name>A0ABP9FMD7_9SPHI</name>
<dbReference type="EMBL" id="BAABJI010000001">
    <property type="protein sequence ID" value="GAA4907474.1"/>
    <property type="molecule type" value="Genomic_DNA"/>
</dbReference>
<comment type="caution">
    <text evidence="1">The sequence shown here is derived from an EMBL/GenBank/DDBJ whole genome shotgun (WGS) entry which is preliminary data.</text>
</comment>
<accession>A0ABP9FMD7</accession>
<protein>
    <submittedName>
        <fullName evidence="1">Uncharacterized protein</fullName>
    </submittedName>
</protein>